<dbReference type="RefSeq" id="WP_239158813.1">
    <property type="nucleotide sequence ID" value="NZ_BAAATV010000006.1"/>
</dbReference>
<dbReference type="EMBL" id="BOMN01000030">
    <property type="protein sequence ID" value="GIE19504.1"/>
    <property type="molecule type" value="Genomic_DNA"/>
</dbReference>
<dbReference type="Pfam" id="PF18934">
    <property type="entry name" value="DUF5682"/>
    <property type="match status" value="2"/>
</dbReference>
<reference evidence="1 2" key="1">
    <citation type="submission" date="2021-01" db="EMBL/GenBank/DDBJ databases">
        <title>Whole genome shotgun sequence of Actinoplanes humidus NBRC 14915.</title>
        <authorList>
            <person name="Komaki H."/>
            <person name="Tamura T."/>
        </authorList>
    </citation>
    <scope>NUCLEOTIDE SEQUENCE [LARGE SCALE GENOMIC DNA]</scope>
    <source>
        <strain evidence="1 2">NBRC 14915</strain>
    </source>
</reference>
<name>A0ABQ3ZLP9_9ACTN</name>
<gene>
    <name evidence="1" type="primary">yehM</name>
    <name evidence="1" type="ORF">Ahu01nite_026060</name>
</gene>
<comment type="caution">
    <text evidence="1">The sequence shown here is derived from an EMBL/GenBank/DDBJ whole genome shotgun (WGS) entry which is preliminary data.</text>
</comment>
<sequence length="815" mass="85227">MAVTFIGVRHHSPACARLVAATIDELRPAYVLIEGPADLNDRIDELLLGHELPIAIFTSYRDEERRLGSWAPMCAYSPEWVALTHGQAAGAELRFIDLPAWHPALEGRSNRYADAELRYADVMERLCRSFDVDNVDVLWDHLFEFAPEDELAERLATYFDLVRGESAAGESDTAREAYMASWVRAATAAAGDRPVVVITGGFHRPALVAATDDHSGAGWPEVPTLPEGALGGSFLVPYSFRRLDAFDGYQSGMPSPAYYQELWESGLERAAQHLVESVAGRLRERKQAVSTADLIAARATAEGLATVRGHRHPARTDVLDGLASALVNEALDVPLPWSSRGTLRAGSHPVVVEMVAALSGTRVGRLHPGTPAPPLVHDLDVSLARFGLDGEADLDLDLTQPAERDRSQVLHRVRVLGVPGFHRGSGPSTGLDPVLRERWVLRPDPGRLTAVIEAGAYGATLSDACAAVLAERAAAAGRDVDALAAVLFDAALAGITDVSDQALADIDATVAAAADLGALGRMLAVVLTMWRHDRIFGTARTATSGRVIVAAVRRILWLAEGVRGGPAPADLPRIAALAACRDGLRHAGVALGLDIADALEVAGRVAADSGAPPDLRGAAFGLQWALADLTPGSGTDAAGAGADAAGADAAGADAVGADAVGADAVGLGADAVGLGADEAGSGADVAGVGADALRVVRGAFVPQSAGDWLAGLFALAREEVLHAEGVVGLLDELLSGMSADDFLVALPALRQAFEFFPPRERETIAGRLLARRGLGGTGRSLLRGVTEPEVVAAGMRLDEQVEALLLREGLVGGRD</sequence>
<accession>A0ABQ3ZLP9</accession>
<dbReference type="InterPro" id="IPR043737">
    <property type="entry name" value="DUF5682"/>
</dbReference>
<dbReference type="PANTHER" id="PTHR30634">
    <property type="entry name" value="OUTER MEMBRANE LOLAB LIPOPROTEIN INSERTION APPARATUS"/>
    <property type="match status" value="1"/>
</dbReference>
<evidence type="ECO:0000313" key="1">
    <source>
        <dbReference type="EMBL" id="GIE19504.1"/>
    </source>
</evidence>
<dbReference type="InterPro" id="IPR050458">
    <property type="entry name" value="LolB"/>
</dbReference>
<dbReference type="Proteomes" id="UP000603200">
    <property type="component" value="Unassembled WGS sequence"/>
</dbReference>
<keyword evidence="2" id="KW-1185">Reference proteome</keyword>
<proteinExistence type="predicted"/>
<protein>
    <submittedName>
        <fullName evidence="1">Uncharacterized protein</fullName>
    </submittedName>
</protein>
<evidence type="ECO:0000313" key="2">
    <source>
        <dbReference type="Proteomes" id="UP000603200"/>
    </source>
</evidence>
<organism evidence="1 2">
    <name type="scientific">Winogradskya humida</name>
    <dbReference type="NCBI Taxonomy" id="113566"/>
    <lineage>
        <taxon>Bacteria</taxon>
        <taxon>Bacillati</taxon>
        <taxon>Actinomycetota</taxon>
        <taxon>Actinomycetes</taxon>
        <taxon>Micromonosporales</taxon>
        <taxon>Micromonosporaceae</taxon>
        <taxon>Winogradskya</taxon>
    </lineage>
</organism>
<dbReference type="PANTHER" id="PTHR30634:SF7">
    <property type="entry name" value="VWA DOMAIN-CONTAINING PROTEIN"/>
    <property type="match status" value="1"/>
</dbReference>